<dbReference type="RefSeq" id="WP_276330763.1">
    <property type="nucleotide sequence ID" value="NZ_CADFFP010000006.1"/>
</dbReference>
<evidence type="ECO:0000313" key="1">
    <source>
        <dbReference type="EMBL" id="RAS35585.1"/>
    </source>
</evidence>
<gene>
    <name evidence="1" type="ORF">BX591_105304</name>
</gene>
<name>A0A329CXX1_9BURK</name>
<evidence type="ECO:0000313" key="2">
    <source>
        <dbReference type="Proteomes" id="UP000248918"/>
    </source>
</evidence>
<sequence length="40" mass="4371">MKRMLTIVALLAGGLAAELMYPVQCLLIAPKATSIKRKTR</sequence>
<dbReference type="Proteomes" id="UP000248918">
    <property type="component" value="Unassembled WGS sequence"/>
</dbReference>
<dbReference type="EMBL" id="QLTK01000005">
    <property type="protein sequence ID" value="RAS35585.1"/>
    <property type="molecule type" value="Genomic_DNA"/>
</dbReference>
<accession>A0A329CXX1</accession>
<reference evidence="1 2" key="1">
    <citation type="submission" date="2018-06" db="EMBL/GenBank/DDBJ databases">
        <title>Genomic Encyclopedia of Type Strains, Phase III (KMG-III): the genomes of soil and plant-associated and newly described type strains.</title>
        <authorList>
            <person name="Whitman W."/>
        </authorList>
    </citation>
    <scope>NUCLEOTIDE SEQUENCE [LARGE SCALE GENOMIC DNA]</scope>
    <source>
        <strain evidence="1 2">LMG 23644</strain>
    </source>
</reference>
<organism evidence="1 2">
    <name type="scientific">Paraburkholderia bryophila</name>
    <dbReference type="NCBI Taxonomy" id="420952"/>
    <lineage>
        <taxon>Bacteria</taxon>
        <taxon>Pseudomonadati</taxon>
        <taxon>Pseudomonadota</taxon>
        <taxon>Betaproteobacteria</taxon>
        <taxon>Burkholderiales</taxon>
        <taxon>Burkholderiaceae</taxon>
        <taxon>Paraburkholderia</taxon>
    </lineage>
</organism>
<proteinExistence type="predicted"/>
<comment type="caution">
    <text evidence="1">The sequence shown here is derived from an EMBL/GenBank/DDBJ whole genome shotgun (WGS) entry which is preliminary data.</text>
</comment>
<protein>
    <submittedName>
        <fullName evidence="1">Uncharacterized protein</fullName>
    </submittedName>
</protein>
<dbReference type="AlphaFoldDB" id="A0A329CXX1"/>